<feature type="transmembrane region" description="Helical" evidence="1">
    <location>
        <begin position="23"/>
        <end position="40"/>
    </location>
</feature>
<feature type="transmembrane region" description="Helical" evidence="1">
    <location>
        <begin position="252"/>
        <end position="270"/>
    </location>
</feature>
<gene>
    <name evidence="2" type="ORF">NOR51B_1361</name>
</gene>
<dbReference type="Proteomes" id="UP000004699">
    <property type="component" value="Unassembled WGS sequence"/>
</dbReference>
<dbReference type="RefSeq" id="WP_009020162.1">
    <property type="nucleotide sequence ID" value="NZ_DS999411.1"/>
</dbReference>
<feature type="transmembrane region" description="Helical" evidence="1">
    <location>
        <begin position="101"/>
        <end position="120"/>
    </location>
</feature>
<dbReference type="AlphaFoldDB" id="B8KUW5"/>
<dbReference type="OrthoDB" id="6022998at2"/>
<evidence type="ECO:0000313" key="2">
    <source>
        <dbReference type="EMBL" id="EED35416.1"/>
    </source>
</evidence>
<proteinExistence type="predicted"/>
<reference evidence="3" key="1">
    <citation type="journal article" date="2013" name="BMC Microbiol.">
        <title>Taxonomy and evolution of bacteriochlorophyll a-containing members of the OM60/NOR5 clade of marine gammaproteobacteria: description of Luminiphilus syltensis gen. nov., sp. nov., reclassification of Haliea rubra as Pseudohaliea rubra gen. nov., comb. nov., and emendation of Chromatocurvus halotolerans.</title>
        <authorList>
            <person name="Spring S."/>
            <person name="Riedel T."/>
            <person name="Sproer C."/>
            <person name="Yan S."/>
            <person name="Harder J."/>
            <person name="Fuchs B.M."/>
        </authorList>
    </citation>
    <scope>NUCLEOTIDE SEQUENCE [LARGE SCALE GENOMIC DNA]</scope>
    <source>
        <strain evidence="3">NOR51-B</strain>
    </source>
</reference>
<keyword evidence="3" id="KW-1185">Reference proteome</keyword>
<keyword evidence="1" id="KW-0472">Membrane</keyword>
<keyword evidence="1" id="KW-0812">Transmembrane</keyword>
<evidence type="ECO:0000256" key="1">
    <source>
        <dbReference type="SAM" id="Phobius"/>
    </source>
</evidence>
<keyword evidence="1" id="KW-1133">Transmembrane helix</keyword>
<dbReference type="STRING" id="565045.NOR51B_1361"/>
<organism evidence="2 3">
    <name type="scientific">Luminiphilus syltensis NOR5-1B</name>
    <dbReference type="NCBI Taxonomy" id="565045"/>
    <lineage>
        <taxon>Bacteria</taxon>
        <taxon>Pseudomonadati</taxon>
        <taxon>Pseudomonadota</taxon>
        <taxon>Gammaproteobacteria</taxon>
        <taxon>Cellvibrionales</taxon>
        <taxon>Halieaceae</taxon>
        <taxon>Luminiphilus</taxon>
    </lineage>
</organism>
<feature type="transmembrane region" description="Helical" evidence="1">
    <location>
        <begin position="192"/>
        <end position="209"/>
    </location>
</feature>
<name>B8KUW5_9GAMM</name>
<accession>B8KUW5</accession>
<evidence type="ECO:0000313" key="3">
    <source>
        <dbReference type="Proteomes" id="UP000004699"/>
    </source>
</evidence>
<feature type="transmembrane region" description="Helical" evidence="1">
    <location>
        <begin position="60"/>
        <end position="80"/>
    </location>
</feature>
<feature type="transmembrane region" description="Helical" evidence="1">
    <location>
        <begin position="230"/>
        <end position="246"/>
    </location>
</feature>
<dbReference type="EMBL" id="DS999411">
    <property type="protein sequence ID" value="EED35416.1"/>
    <property type="molecule type" value="Genomic_DNA"/>
</dbReference>
<evidence type="ECO:0008006" key="4">
    <source>
        <dbReference type="Google" id="ProtNLM"/>
    </source>
</evidence>
<protein>
    <recommendedName>
        <fullName evidence="4">Shikimate kinase</fullName>
    </recommendedName>
</protein>
<sequence>MTSDSETISPWAPGGWRHRTFQAVKYFVYLALGFNIYLFLQQETATAAHSGSSEWTVTSVIAMFSATIDTIAWVVLLLLFELETAVLPDEKLVGGTKLSIHTVRLLCGLLIIFAAFGYYAEWIALLDGSPIVGSACELVGQDWSLMLKFDDFAELSATNCDGTAMVNLTNLDQVVASEFTHDAAKMLASVDLINAAAWILIVIMLEIEVRLQLKGGVPARVLPVMNTAKIVLYGTLLWAAVYWGFRGDFLDFWDAALWLFAFVFIELNVFEWQNEIGAKSHEEITD</sequence>
<dbReference type="HOGENOM" id="CLU_986589_0_0_6"/>